<dbReference type="eggNOG" id="arCOG05908">
    <property type="taxonomic scope" value="Archaea"/>
</dbReference>
<dbReference type="InParanoid" id="I3TF51"/>
<dbReference type="InterPro" id="IPR007544">
    <property type="entry name" value="ENCAP"/>
</dbReference>
<feature type="domain" description="Rubrerythrin diiron-binding" evidence="3">
    <location>
        <begin position="22"/>
        <end position="85"/>
    </location>
</feature>
<keyword evidence="2" id="KW-1284">Encapsulin nanocompartment</keyword>
<proteinExistence type="predicted"/>
<dbReference type="GO" id="GO:0046872">
    <property type="term" value="F:metal ion binding"/>
    <property type="evidence" value="ECO:0007669"/>
    <property type="project" value="InterPro"/>
</dbReference>
<comment type="subcellular location">
    <subcellularLocation>
        <location evidence="1">Encapsulin nanocompartment</location>
    </subcellularLocation>
</comment>
<reference evidence="4 5" key="1">
    <citation type="journal article" date="2012" name="J. Bacteriol.">
        <title>Complete genome sequence of the hyperthermophilic cellulolytic Crenarchaeon 'Thermogladius cellulolyticus' 1633.</title>
        <authorList>
            <person name="Mardanov A.V."/>
            <person name="Kochetkova T.V."/>
            <person name="Beletsky A.V."/>
            <person name="Bonch-Osmolovskaya E.A."/>
            <person name="Ravin N.V."/>
            <person name="Skryabin K.G."/>
        </authorList>
    </citation>
    <scope>NUCLEOTIDE SEQUENCE [LARGE SCALE GENOMIC DNA]</scope>
    <source>
        <strain evidence="5">DSM 22663 / VKM B-2946 / 1633</strain>
    </source>
</reference>
<dbReference type="AlphaFoldDB" id="I3TF51"/>
<dbReference type="KEGG" id="thg:TCELL_0966"/>
<dbReference type="GO" id="GO:0016491">
    <property type="term" value="F:oxidoreductase activity"/>
    <property type="evidence" value="ECO:0007669"/>
    <property type="project" value="InterPro"/>
</dbReference>
<keyword evidence="5" id="KW-1185">Reference proteome</keyword>
<dbReference type="Proteomes" id="UP000005270">
    <property type="component" value="Chromosome"/>
</dbReference>
<evidence type="ECO:0000256" key="1">
    <source>
        <dbReference type="ARBA" id="ARBA00033738"/>
    </source>
</evidence>
<dbReference type="PANTHER" id="PTHR37165:SF1">
    <property type="entry name" value="TYPE 1 ENCAPSULIN SHELL PROTEIN"/>
    <property type="match status" value="1"/>
</dbReference>
<sequence length="351" mass="37758">MLSKHPLELPPGRRLSKEEVADALRLAIIAELDAISLYLQLARSIDDEKVRRVFEDIAREEKTHVGEFLALLKSMDPEQVAELEKGAREVEELTGLRAPDGGQVAGGPAKAELRLEEAVASRVKEAVASARAVARRLPSVTAGRGVEAVPVESVAEGRSVLPLKELSFRFRVSQRAVDYAVATNSLLEVPEGLKAAYTLAQEEDRLVASTLLEKGGVRLEMGGWETPGQAPADVARAVAYLAGKGLPRPYVLFLNPADYARLLSVSEKTGVTDLERVKALVDDVAATPSLPEGKGILVSATQGVVDVVYGGNAEVDYIGPEDGYHVFRVWSSLALRLKNPEGVVVLERKAA</sequence>
<dbReference type="InterPro" id="IPR051429">
    <property type="entry name" value="Encapsulin_nc"/>
</dbReference>
<dbReference type="HOGENOM" id="CLU_067492_0_0_2"/>
<dbReference type="Gene3D" id="6.10.140.1960">
    <property type="match status" value="1"/>
</dbReference>
<gene>
    <name evidence="4" type="ordered locus">TCELL_0966</name>
</gene>
<dbReference type="InterPro" id="IPR003251">
    <property type="entry name" value="Rr_diiron-bd_dom"/>
</dbReference>
<dbReference type="RefSeq" id="WP_014737639.1">
    <property type="nucleotide sequence ID" value="NC_017954.1"/>
</dbReference>
<organism evidence="4 5">
    <name type="scientific">Thermogladius calderae (strain DSM 22663 / VKM B-2946 / 1633)</name>
    <dbReference type="NCBI Taxonomy" id="1184251"/>
    <lineage>
        <taxon>Archaea</taxon>
        <taxon>Thermoproteota</taxon>
        <taxon>Thermoprotei</taxon>
        <taxon>Desulfurococcales</taxon>
        <taxon>Desulfurococcaceae</taxon>
        <taxon>Thermogladius</taxon>
    </lineage>
</organism>
<name>I3TF51_THEC1</name>
<dbReference type="STRING" id="1184251.TCELL_0966"/>
<evidence type="ECO:0000256" key="2">
    <source>
        <dbReference type="ARBA" id="ARBA00033787"/>
    </source>
</evidence>
<dbReference type="OrthoDB" id="60579at2157"/>
<evidence type="ECO:0000259" key="3">
    <source>
        <dbReference type="Pfam" id="PF02915"/>
    </source>
</evidence>
<protein>
    <submittedName>
        <fullName evidence="4">Linocin_M18 bacteriocin protein</fullName>
    </submittedName>
</protein>
<dbReference type="SUPFAM" id="SSF47240">
    <property type="entry name" value="Ferritin-like"/>
    <property type="match status" value="1"/>
</dbReference>
<accession>I3TF51</accession>
<evidence type="ECO:0000313" key="5">
    <source>
        <dbReference type="Proteomes" id="UP000005270"/>
    </source>
</evidence>
<dbReference type="GO" id="GO:0140737">
    <property type="term" value="C:encapsulin nanocompartment"/>
    <property type="evidence" value="ECO:0007669"/>
    <property type="project" value="UniProtKB-SubCell"/>
</dbReference>
<dbReference type="Gene3D" id="3.30.2320.10">
    <property type="entry name" value="hypothetical protein PF0899 domain"/>
    <property type="match status" value="1"/>
</dbReference>
<dbReference type="Pfam" id="PF02915">
    <property type="entry name" value="Rubrerythrin"/>
    <property type="match status" value="1"/>
</dbReference>
<dbReference type="EMBL" id="CP003531">
    <property type="protein sequence ID" value="AFK51389.1"/>
    <property type="molecule type" value="Genomic_DNA"/>
</dbReference>
<dbReference type="Pfam" id="PF04454">
    <property type="entry name" value="Linocin_M18"/>
    <property type="match status" value="1"/>
</dbReference>
<dbReference type="PANTHER" id="PTHR37165">
    <property type="entry name" value="PEPTIDASE U56 FAMILY"/>
    <property type="match status" value="1"/>
</dbReference>
<dbReference type="GeneID" id="13013284"/>
<dbReference type="InterPro" id="IPR009078">
    <property type="entry name" value="Ferritin-like_SF"/>
</dbReference>
<evidence type="ECO:0000313" key="4">
    <source>
        <dbReference type="EMBL" id="AFK51389.1"/>
    </source>
</evidence>